<evidence type="ECO:0000313" key="3">
    <source>
        <dbReference type="Proteomes" id="UP001589610"/>
    </source>
</evidence>
<name>A0ABV5T6B1_9ACTN</name>
<keyword evidence="3" id="KW-1185">Reference proteome</keyword>
<dbReference type="RefSeq" id="WP_344748326.1">
    <property type="nucleotide sequence ID" value="NZ_BAAAWW010000155.1"/>
</dbReference>
<accession>A0ABV5T6B1</accession>
<gene>
    <name evidence="2" type="ORF">ACFFRH_00290</name>
</gene>
<dbReference type="EMBL" id="JBHMBS010000001">
    <property type="protein sequence ID" value="MFB9673906.1"/>
    <property type="molecule type" value="Genomic_DNA"/>
</dbReference>
<comment type="caution">
    <text evidence="2">The sequence shown here is derived from an EMBL/GenBank/DDBJ whole genome shotgun (WGS) entry which is preliminary data.</text>
</comment>
<proteinExistence type="predicted"/>
<evidence type="ECO:0000313" key="2">
    <source>
        <dbReference type="EMBL" id="MFB9673906.1"/>
    </source>
</evidence>
<dbReference type="InterPro" id="IPR025334">
    <property type="entry name" value="DUF4240"/>
</dbReference>
<evidence type="ECO:0000259" key="1">
    <source>
        <dbReference type="Pfam" id="PF14024"/>
    </source>
</evidence>
<feature type="domain" description="DUF4240" evidence="1">
    <location>
        <begin position="57"/>
        <end position="129"/>
    </location>
</feature>
<dbReference type="Proteomes" id="UP001589610">
    <property type="component" value="Unassembled WGS sequence"/>
</dbReference>
<sequence>MNTTRDEEGFWDLVEAAWAPLGAEVDEARQALTRRASGPGEDLHGRPLAVVEASLKEFLNNLGSIGEGLSAEELTNFDRVVERKLYDIDRADIQAVTGGSDDGFLYARGFVVALGRDFYAAVAEDPKKAVRDAECGRMCYFFAHLHNERYGSFPDTGSKISRESCSNPAGWTG</sequence>
<protein>
    <submittedName>
        <fullName evidence="2">DUF4240 domain-containing protein</fullName>
    </submittedName>
</protein>
<organism evidence="2 3">
    <name type="scientific">Streptosporangium vulgare</name>
    <dbReference type="NCBI Taxonomy" id="46190"/>
    <lineage>
        <taxon>Bacteria</taxon>
        <taxon>Bacillati</taxon>
        <taxon>Actinomycetota</taxon>
        <taxon>Actinomycetes</taxon>
        <taxon>Streptosporangiales</taxon>
        <taxon>Streptosporangiaceae</taxon>
        <taxon>Streptosporangium</taxon>
    </lineage>
</organism>
<dbReference type="Pfam" id="PF14024">
    <property type="entry name" value="DUF4240"/>
    <property type="match status" value="1"/>
</dbReference>
<reference evidence="2 3" key="1">
    <citation type="submission" date="2024-09" db="EMBL/GenBank/DDBJ databases">
        <authorList>
            <person name="Sun Q."/>
            <person name="Mori K."/>
        </authorList>
    </citation>
    <scope>NUCLEOTIDE SEQUENCE [LARGE SCALE GENOMIC DNA]</scope>
    <source>
        <strain evidence="2 3">JCM 3028</strain>
    </source>
</reference>